<evidence type="ECO:0000313" key="3">
    <source>
        <dbReference type="Proteomes" id="UP000662873"/>
    </source>
</evidence>
<proteinExistence type="predicted"/>
<keyword evidence="1" id="KW-0812">Transmembrane</keyword>
<feature type="transmembrane region" description="Helical" evidence="1">
    <location>
        <begin position="46"/>
        <end position="68"/>
    </location>
</feature>
<keyword evidence="1" id="KW-0472">Membrane</keyword>
<organism evidence="2 3">
    <name type="scientific">Candidatus Nitrosymbiomonas proteolyticus</name>
    <dbReference type="NCBI Taxonomy" id="2608984"/>
    <lineage>
        <taxon>Bacteria</taxon>
        <taxon>Bacillati</taxon>
        <taxon>Armatimonadota</taxon>
        <taxon>Armatimonadota incertae sedis</taxon>
        <taxon>Candidatus Nitrosymbiomonas</taxon>
    </lineage>
</organism>
<accession>A0A809R6B6</accession>
<keyword evidence="1" id="KW-1133">Transmembrane helix</keyword>
<dbReference type="AlphaFoldDB" id="A0A809R6B6"/>
<protein>
    <submittedName>
        <fullName evidence="2">Uncharacterized protein</fullName>
    </submittedName>
</protein>
<reference evidence="2" key="1">
    <citation type="journal article" name="DNA Res.">
        <title>The physiological potential of anammox bacteria as revealed by their core genome structure.</title>
        <authorList>
            <person name="Okubo T."/>
            <person name="Toyoda A."/>
            <person name="Fukuhara K."/>
            <person name="Uchiyama I."/>
            <person name="Harigaya Y."/>
            <person name="Kuroiwa M."/>
            <person name="Suzuki T."/>
            <person name="Murakami Y."/>
            <person name="Suwa Y."/>
            <person name="Takami H."/>
        </authorList>
    </citation>
    <scope>NUCLEOTIDE SEQUENCE</scope>
    <source>
        <strain evidence="2">317325-2</strain>
    </source>
</reference>
<evidence type="ECO:0000313" key="2">
    <source>
        <dbReference type="EMBL" id="BBO23090.1"/>
    </source>
</evidence>
<evidence type="ECO:0000256" key="1">
    <source>
        <dbReference type="SAM" id="Phobius"/>
    </source>
</evidence>
<feature type="transmembrane region" description="Helical" evidence="1">
    <location>
        <begin position="15"/>
        <end position="34"/>
    </location>
</feature>
<dbReference type="Proteomes" id="UP000662873">
    <property type="component" value="Chromosome"/>
</dbReference>
<dbReference type="EMBL" id="AP021858">
    <property type="protein sequence ID" value="BBO23090.1"/>
    <property type="molecule type" value="Genomic_DNA"/>
</dbReference>
<dbReference type="KEGG" id="npy:NPRO_06850"/>
<name>A0A809R6B6_9BACT</name>
<sequence>MPCVSPKVWTPRRKLLGNLIPLLFALPLAVWGATTLVRTGEVFGPGLWQFSLAPVVAWVGMCLLGLAGNESMRGQLIRLLKLPPPTHEESRWFVGFSRPSHFGLLDPHEDIGFLRLTPTAIRFEGERYRVEIPTPAVERVRFRANAHSWVGLGRWISIEGTLEGQKIRMLVEPRERATLLGNLILSGEIRRRLAGAVTGKDPGDRPRSS</sequence>
<gene>
    <name evidence="2" type="ORF">NPRO_06850</name>
</gene>